<dbReference type="PANTHER" id="PTHR42901:SF1">
    <property type="entry name" value="ALCOHOL DEHYDROGENASE"/>
    <property type="match status" value="1"/>
</dbReference>
<dbReference type="SMART" id="SM00822">
    <property type="entry name" value="PKS_KR"/>
    <property type="match status" value="1"/>
</dbReference>
<dbReference type="GO" id="GO:0016491">
    <property type="term" value="F:oxidoreductase activity"/>
    <property type="evidence" value="ECO:0007669"/>
    <property type="project" value="UniProtKB-KW"/>
</dbReference>
<dbReference type="Gene3D" id="3.40.50.720">
    <property type="entry name" value="NAD(P)-binding Rossmann-like Domain"/>
    <property type="match status" value="1"/>
</dbReference>
<dbReference type="PANTHER" id="PTHR42901">
    <property type="entry name" value="ALCOHOL DEHYDROGENASE"/>
    <property type="match status" value="1"/>
</dbReference>
<reference evidence="4" key="1">
    <citation type="journal article" date="2020" name="Stud. Mycol.">
        <title>101 Dothideomycetes genomes: a test case for predicting lifestyles and emergence of pathogens.</title>
        <authorList>
            <person name="Haridas S."/>
            <person name="Albert R."/>
            <person name="Binder M."/>
            <person name="Bloem J."/>
            <person name="Labutti K."/>
            <person name="Salamov A."/>
            <person name="Andreopoulos B."/>
            <person name="Baker S."/>
            <person name="Barry K."/>
            <person name="Bills G."/>
            <person name="Bluhm B."/>
            <person name="Cannon C."/>
            <person name="Castanera R."/>
            <person name="Culley D."/>
            <person name="Daum C."/>
            <person name="Ezra D."/>
            <person name="Gonzalez J."/>
            <person name="Henrissat B."/>
            <person name="Kuo A."/>
            <person name="Liang C."/>
            <person name="Lipzen A."/>
            <person name="Lutzoni F."/>
            <person name="Magnuson J."/>
            <person name="Mondo S."/>
            <person name="Nolan M."/>
            <person name="Ohm R."/>
            <person name="Pangilinan J."/>
            <person name="Park H.-J."/>
            <person name="Ramirez L."/>
            <person name="Alfaro M."/>
            <person name="Sun H."/>
            <person name="Tritt A."/>
            <person name="Yoshinaga Y."/>
            <person name="Zwiers L.-H."/>
            <person name="Turgeon B."/>
            <person name="Goodwin S."/>
            <person name="Spatafora J."/>
            <person name="Crous P."/>
            <person name="Grigoriev I."/>
        </authorList>
    </citation>
    <scope>NUCLEOTIDE SEQUENCE</scope>
    <source>
        <strain evidence="4">CBS 627.86</strain>
    </source>
</reference>
<keyword evidence="2" id="KW-0560">Oxidoreductase</keyword>
<name>A0A6A5ZH09_9PLEO</name>
<evidence type="ECO:0000313" key="5">
    <source>
        <dbReference type="Proteomes" id="UP000799770"/>
    </source>
</evidence>
<organism evidence="4 5">
    <name type="scientific">Lophiotrema nucula</name>
    <dbReference type="NCBI Taxonomy" id="690887"/>
    <lineage>
        <taxon>Eukaryota</taxon>
        <taxon>Fungi</taxon>
        <taxon>Dikarya</taxon>
        <taxon>Ascomycota</taxon>
        <taxon>Pezizomycotina</taxon>
        <taxon>Dothideomycetes</taxon>
        <taxon>Pleosporomycetidae</taxon>
        <taxon>Pleosporales</taxon>
        <taxon>Lophiotremataceae</taxon>
        <taxon>Lophiotrema</taxon>
    </lineage>
</organism>
<dbReference type="InterPro" id="IPR002347">
    <property type="entry name" value="SDR_fam"/>
</dbReference>
<dbReference type="CDD" id="cd05233">
    <property type="entry name" value="SDR_c"/>
    <property type="match status" value="1"/>
</dbReference>
<dbReference type="SUPFAM" id="SSF51735">
    <property type="entry name" value="NAD(P)-binding Rossmann-fold domains"/>
    <property type="match status" value="1"/>
</dbReference>
<feature type="domain" description="Ketoreductase" evidence="3">
    <location>
        <begin position="33"/>
        <end position="216"/>
    </location>
</feature>
<dbReference type="PRINTS" id="PR00081">
    <property type="entry name" value="GDHRDH"/>
</dbReference>
<evidence type="ECO:0000313" key="4">
    <source>
        <dbReference type="EMBL" id="KAF2118820.1"/>
    </source>
</evidence>
<proteinExistence type="inferred from homology"/>
<accession>A0A6A5ZH09</accession>
<dbReference type="InterPro" id="IPR036291">
    <property type="entry name" value="NAD(P)-bd_dom_sf"/>
</dbReference>
<dbReference type="Proteomes" id="UP000799770">
    <property type="component" value="Unassembled WGS sequence"/>
</dbReference>
<keyword evidence="5" id="KW-1185">Reference proteome</keyword>
<dbReference type="Pfam" id="PF00106">
    <property type="entry name" value="adh_short"/>
    <property type="match status" value="1"/>
</dbReference>
<dbReference type="InterPro" id="IPR057326">
    <property type="entry name" value="KR_dom"/>
</dbReference>
<dbReference type="AlphaFoldDB" id="A0A6A5ZH09"/>
<dbReference type="EMBL" id="ML977316">
    <property type="protein sequence ID" value="KAF2118820.1"/>
    <property type="molecule type" value="Genomic_DNA"/>
</dbReference>
<evidence type="ECO:0000256" key="2">
    <source>
        <dbReference type="ARBA" id="ARBA00023002"/>
    </source>
</evidence>
<evidence type="ECO:0000256" key="1">
    <source>
        <dbReference type="ARBA" id="ARBA00006484"/>
    </source>
</evidence>
<protein>
    <submittedName>
        <fullName evidence="4">Putative NADP(+)-dependent dehydrogenase</fullName>
    </submittedName>
</protein>
<sequence length="286" mass="31513">MSSFQSLPRPTKTYHTTTYDRIAKQHGFEGKGKSVLITGGAKGIGYSISEAFAEAGVARIAIVSRSSGPQEKAKAELKAAYPQVQILLYQASITDSARMEEIFKDLGTVDVLVLCASHFHRRAKAAELESQEIADVFDTNVIAAFNIAKAYLATALPPSGRKTIINLSSAACQMRAPLRAGYGPSKAAVTQMMQHFAYEHEQEDLKIISFHPGSFYTPAIAEVYAEGAFKWDDIKLPAHFARWLAGSESDFLHGRYVWAHWDVDELIALKERIISDKPFMTIGLVL</sequence>
<comment type="similarity">
    <text evidence="1">Belongs to the short-chain dehydrogenases/reductases (SDR) family.</text>
</comment>
<gene>
    <name evidence="4" type="ORF">BDV96DRAFT_610733</name>
</gene>
<dbReference type="OrthoDB" id="1933717at2759"/>
<evidence type="ECO:0000259" key="3">
    <source>
        <dbReference type="SMART" id="SM00822"/>
    </source>
</evidence>